<dbReference type="PRINTS" id="PR00800">
    <property type="entry name" value="YHDCRBOXLASE"/>
</dbReference>
<dbReference type="GO" id="GO:0019752">
    <property type="term" value="P:carboxylic acid metabolic process"/>
    <property type="evidence" value="ECO:0007669"/>
    <property type="project" value="InterPro"/>
</dbReference>
<keyword evidence="4 6" id="KW-0663">Pyridoxal phosphate</keyword>
<dbReference type="EMBL" id="ML170225">
    <property type="protein sequence ID" value="TDL17215.1"/>
    <property type="molecule type" value="Genomic_DNA"/>
</dbReference>
<comment type="cofactor">
    <cofactor evidence="1 6 7">
        <name>pyridoxal 5'-phosphate</name>
        <dbReference type="ChEBI" id="CHEBI:597326"/>
    </cofactor>
</comment>
<evidence type="ECO:0000256" key="2">
    <source>
        <dbReference type="ARBA" id="ARBA00009533"/>
    </source>
</evidence>
<evidence type="ECO:0000313" key="9">
    <source>
        <dbReference type="Proteomes" id="UP000294933"/>
    </source>
</evidence>
<dbReference type="GO" id="GO:0016831">
    <property type="term" value="F:carboxy-lyase activity"/>
    <property type="evidence" value="ECO:0007669"/>
    <property type="project" value="UniProtKB-KW"/>
</dbReference>
<feature type="modified residue" description="N6-(pyridoxal phosphate)lysine" evidence="6">
    <location>
        <position position="299"/>
    </location>
</feature>
<dbReference type="SUPFAM" id="SSF53383">
    <property type="entry name" value="PLP-dependent transferases"/>
    <property type="match status" value="1"/>
</dbReference>
<dbReference type="PANTHER" id="PTHR11999">
    <property type="entry name" value="GROUP II PYRIDOXAL-5-PHOSPHATE DECARBOXYLASE"/>
    <property type="match status" value="1"/>
</dbReference>
<dbReference type="Gene3D" id="3.90.1150.10">
    <property type="entry name" value="Aspartate Aminotransferase, domain 1"/>
    <property type="match status" value="1"/>
</dbReference>
<evidence type="ECO:0000256" key="6">
    <source>
        <dbReference type="PIRSR" id="PIRSR602129-50"/>
    </source>
</evidence>
<dbReference type="STRING" id="50990.A0A4Y7PPV9"/>
<evidence type="ECO:0000256" key="5">
    <source>
        <dbReference type="ARBA" id="ARBA00023239"/>
    </source>
</evidence>
<dbReference type="InterPro" id="IPR002129">
    <property type="entry name" value="PyrdxlP-dep_de-COase"/>
</dbReference>
<dbReference type="Gene3D" id="1.20.1340.10">
    <property type="entry name" value="dopa decarboxylase, N-terminal domain"/>
    <property type="match status" value="1"/>
</dbReference>
<proteinExistence type="inferred from homology"/>
<dbReference type="VEuPathDB" id="FungiDB:BD410DRAFT_794507"/>
<evidence type="ECO:0000256" key="3">
    <source>
        <dbReference type="ARBA" id="ARBA00022793"/>
    </source>
</evidence>
<evidence type="ECO:0000256" key="7">
    <source>
        <dbReference type="RuleBase" id="RU000382"/>
    </source>
</evidence>
<evidence type="ECO:0008006" key="10">
    <source>
        <dbReference type="Google" id="ProtNLM"/>
    </source>
</evidence>
<dbReference type="GO" id="GO:0030170">
    <property type="term" value="F:pyridoxal phosphate binding"/>
    <property type="evidence" value="ECO:0007669"/>
    <property type="project" value="InterPro"/>
</dbReference>
<dbReference type="InterPro" id="IPR015421">
    <property type="entry name" value="PyrdxlP-dep_Trfase_major"/>
</dbReference>
<evidence type="ECO:0000256" key="1">
    <source>
        <dbReference type="ARBA" id="ARBA00001933"/>
    </source>
</evidence>
<dbReference type="PROSITE" id="PS00392">
    <property type="entry name" value="DDC_GAD_HDC_YDC"/>
    <property type="match status" value="1"/>
</dbReference>
<dbReference type="InterPro" id="IPR015422">
    <property type="entry name" value="PyrdxlP-dep_Trfase_small"/>
</dbReference>
<dbReference type="PANTHER" id="PTHR11999:SF70">
    <property type="entry name" value="MIP05841P"/>
    <property type="match status" value="1"/>
</dbReference>
<dbReference type="Pfam" id="PF00282">
    <property type="entry name" value="Pyridoxal_deC"/>
    <property type="match status" value="1"/>
</dbReference>
<reference evidence="8 9" key="1">
    <citation type="submission" date="2018-06" db="EMBL/GenBank/DDBJ databases">
        <title>A transcriptomic atlas of mushroom development highlights an independent origin of complex multicellularity.</title>
        <authorList>
            <consortium name="DOE Joint Genome Institute"/>
            <person name="Krizsan K."/>
            <person name="Almasi E."/>
            <person name="Merenyi Z."/>
            <person name="Sahu N."/>
            <person name="Viragh M."/>
            <person name="Koszo T."/>
            <person name="Mondo S."/>
            <person name="Kiss B."/>
            <person name="Balint B."/>
            <person name="Kues U."/>
            <person name="Barry K."/>
            <person name="Hegedus J.C."/>
            <person name="Henrissat B."/>
            <person name="Johnson J."/>
            <person name="Lipzen A."/>
            <person name="Ohm R."/>
            <person name="Nagy I."/>
            <person name="Pangilinan J."/>
            <person name="Yan J."/>
            <person name="Xiong Y."/>
            <person name="Grigoriev I.V."/>
            <person name="Hibbett D.S."/>
            <person name="Nagy L.G."/>
        </authorList>
    </citation>
    <scope>NUCLEOTIDE SEQUENCE [LARGE SCALE GENOMIC DNA]</scope>
    <source>
        <strain evidence="8 9">SZMC22713</strain>
    </source>
</reference>
<dbReference type="AlphaFoldDB" id="A0A4Y7PPV9"/>
<evidence type="ECO:0000256" key="4">
    <source>
        <dbReference type="ARBA" id="ARBA00022898"/>
    </source>
</evidence>
<dbReference type="InterPro" id="IPR015424">
    <property type="entry name" value="PyrdxlP-dep_Trfase"/>
</dbReference>
<dbReference type="GO" id="GO:0006520">
    <property type="term" value="P:amino acid metabolic process"/>
    <property type="evidence" value="ECO:0007669"/>
    <property type="project" value="InterPro"/>
</dbReference>
<gene>
    <name evidence="8" type="ORF">BD410DRAFT_794507</name>
</gene>
<dbReference type="GO" id="GO:0005737">
    <property type="term" value="C:cytoplasm"/>
    <property type="evidence" value="ECO:0007669"/>
    <property type="project" value="TreeGrafter"/>
</dbReference>
<accession>A0A4Y7PPV9</accession>
<dbReference type="InterPro" id="IPR010977">
    <property type="entry name" value="Aromatic_deC"/>
</dbReference>
<evidence type="ECO:0000313" key="8">
    <source>
        <dbReference type="EMBL" id="TDL17215.1"/>
    </source>
</evidence>
<keyword evidence="3" id="KW-0210">Decarboxylase</keyword>
<dbReference type="OrthoDB" id="639767at2759"/>
<name>A0A4Y7PPV9_9AGAM</name>
<sequence length="499" mass="55903">MDIEQFRKAGHQAIDRICDFNYSVEKMDVVSSVEPGYLRKALPSEPPEQGEDFSKIADDYQQLIVPGLTQWQHPSFFAYFPAACTFEGVLGDLYASSVTNPGFNWSSSPACTELEAIMTDWAAKLLGLDKAFLNSNETGGGVVQTSASDSVLTATVAARSLYSKLHPDVSQDKLLFYTTSQTHSVGAKAALILGIKVRSLEVNLSDNFGLRGETLRNALEEDIRAGLHPFIIVATIGTTSSGAIDHLNEICVVAQEYSLWMHVDAAWAGVTLSCPENREICHLSFVNRYVQSFCVNFHKWGLVNFDASILWVRNREYLTDALDVTPPFLRTAQSDAGTVIDYRNWHLGLGRRFRSLKFWFVLRSYGVEGFRQHIRKGIELNKLFSSWVSSSTLVELATSPSFGLTVLRMKAPKHPTASQDFLTRKLFECLSARKDIMVTQTVLQGIFCIRFAFGAERTEERHIVAAFNLLCDEARKVNEEFKIRNAEHDKVITVKSLRN</sequence>
<dbReference type="Proteomes" id="UP000294933">
    <property type="component" value="Unassembled WGS sequence"/>
</dbReference>
<keyword evidence="5 7" id="KW-0456">Lyase</keyword>
<dbReference type="InterPro" id="IPR021115">
    <property type="entry name" value="Pyridoxal-P_BS"/>
</dbReference>
<dbReference type="Gene3D" id="3.40.640.10">
    <property type="entry name" value="Type I PLP-dependent aspartate aminotransferase-like (Major domain)"/>
    <property type="match status" value="1"/>
</dbReference>
<protein>
    <recommendedName>
        <fullName evidence="10">PLP-dependent transferase</fullName>
    </recommendedName>
</protein>
<keyword evidence="9" id="KW-1185">Reference proteome</keyword>
<comment type="similarity">
    <text evidence="2 7">Belongs to the group II decarboxylase family.</text>
</comment>
<organism evidence="8 9">
    <name type="scientific">Rickenella mellea</name>
    <dbReference type="NCBI Taxonomy" id="50990"/>
    <lineage>
        <taxon>Eukaryota</taxon>
        <taxon>Fungi</taxon>
        <taxon>Dikarya</taxon>
        <taxon>Basidiomycota</taxon>
        <taxon>Agaricomycotina</taxon>
        <taxon>Agaricomycetes</taxon>
        <taxon>Hymenochaetales</taxon>
        <taxon>Rickenellaceae</taxon>
        <taxon>Rickenella</taxon>
    </lineage>
</organism>